<feature type="compositionally biased region" description="Low complexity" evidence="12">
    <location>
        <begin position="485"/>
        <end position="497"/>
    </location>
</feature>
<feature type="domain" description="C2H2-type" evidence="13">
    <location>
        <begin position="398"/>
        <end position="425"/>
    </location>
</feature>
<evidence type="ECO:0000256" key="4">
    <source>
        <dbReference type="ARBA" id="ARBA00022771"/>
    </source>
</evidence>
<feature type="compositionally biased region" description="Basic and acidic residues" evidence="12">
    <location>
        <begin position="498"/>
        <end position="508"/>
    </location>
</feature>
<dbReference type="FunFam" id="3.30.160.60:FF:000710">
    <property type="entry name" value="Zinc finger protein 768"/>
    <property type="match status" value="1"/>
</dbReference>
<dbReference type="Proteomes" id="UP000639338">
    <property type="component" value="Unassembled WGS sequence"/>
</dbReference>
<dbReference type="SMART" id="SM00355">
    <property type="entry name" value="ZnF_C2H2"/>
    <property type="match status" value="11"/>
</dbReference>
<evidence type="ECO:0000256" key="2">
    <source>
        <dbReference type="ARBA" id="ARBA00022723"/>
    </source>
</evidence>
<dbReference type="PROSITE" id="PS00028">
    <property type="entry name" value="ZINC_FINGER_C2H2_1"/>
    <property type="match status" value="9"/>
</dbReference>
<evidence type="ECO:0000256" key="12">
    <source>
        <dbReference type="SAM" id="MobiDB-lite"/>
    </source>
</evidence>
<reference evidence="15 16" key="1">
    <citation type="submission" date="2020-08" db="EMBL/GenBank/DDBJ databases">
        <title>Aphidius gifuensis genome sequencing and assembly.</title>
        <authorList>
            <person name="Du Z."/>
        </authorList>
    </citation>
    <scope>NUCLEOTIDE SEQUENCE [LARGE SCALE GENOMIC DNA]</scope>
    <source>
        <strain evidence="15">YNYX2018</strain>
        <tissue evidence="15">Adults</tissue>
    </source>
</reference>
<keyword evidence="9" id="KW-0539">Nucleus</keyword>
<feature type="domain" description="C2H2-type" evidence="13">
    <location>
        <begin position="451"/>
        <end position="478"/>
    </location>
</feature>
<evidence type="ECO:0000256" key="6">
    <source>
        <dbReference type="ARBA" id="ARBA00023015"/>
    </source>
</evidence>
<proteinExistence type="predicted"/>
<keyword evidence="7" id="KW-0238">DNA-binding</keyword>
<dbReference type="Gene3D" id="3.30.160.60">
    <property type="entry name" value="Classic Zinc Finger"/>
    <property type="match status" value="7"/>
</dbReference>
<feature type="domain" description="C2H2-type" evidence="13">
    <location>
        <begin position="424"/>
        <end position="451"/>
    </location>
</feature>
<dbReference type="GO" id="GO:0006355">
    <property type="term" value="P:regulation of DNA-templated transcription"/>
    <property type="evidence" value="ECO:0007669"/>
    <property type="project" value="UniProtKB-ARBA"/>
</dbReference>
<dbReference type="EMBL" id="JACMRX010000005">
    <property type="protein sequence ID" value="KAF7988488.1"/>
    <property type="molecule type" value="Genomic_DNA"/>
</dbReference>
<feature type="region of interest" description="Disordered" evidence="12">
    <location>
        <begin position="464"/>
        <end position="524"/>
    </location>
</feature>
<feature type="region of interest" description="Disordered" evidence="12">
    <location>
        <begin position="153"/>
        <end position="193"/>
    </location>
</feature>
<dbReference type="InterPro" id="IPR012934">
    <property type="entry name" value="Znf_AD"/>
</dbReference>
<keyword evidence="3" id="KW-0677">Repeat</keyword>
<evidence type="ECO:0000256" key="7">
    <source>
        <dbReference type="ARBA" id="ARBA00023125"/>
    </source>
</evidence>
<feature type="compositionally biased region" description="Basic residues" evidence="12">
    <location>
        <begin position="155"/>
        <end position="175"/>
    </location>
</feature>
<dbReference type="PANTHER" id="PTHR16515">
    <property type="entry name" value="PR DOMAIN ZINC FINGER PROTEIN"/>
    <property type="match status" value="1"/>
</dbReference>
<dbReference type="Pfam" id="PF13912">
    <property type="entry name" value="zf-C2H2_6"/>
    <property type="match status" value="3"/>
</dbReference>
<dbReference type="InterPro" id="IPR013087">
    <property type="entry name" value="Znf_C2H2_type"/>
</dbReference>
<feature type="binding site" evidence="11">
    <location>
        <position position="71"/>
    </location>
    <ligand>
        <name>Zn(2+)</name>
        <dbReference type="ChEBI" id="CHEBI:29105"/>
    </ligand>
</feature>
<comment type="subcellular location">
    <subcellularLocation>
        <location evidence="1">Nucleus</location>
    </subcellularLocation>
</comment>
<evidence type="ECO:0000313" key="15">
    <source>
        <dbReference type="EMBL" id="KAF7988488.1"/>
    </source>
</evidence>
<feature type="domain" description="ZAD" evidence="14">
    <location>
        <begin position="14"/>
        <end position="95"/>
    </location>
</feature>
<feature type="domain" description="C2H2-type" evidence="13">
    <location>
        <begin position="693"/>
        <end position="720"/>
    </location>
</feature>
<evidence type="ECO:0000256" key="11">
    <source>
        <dbReference type="PROSITE-ProRule" id="PRU01263"/>
    </source>
</evidence>
<evidence type="ECO:0000313" key="16">
    <source>
        <dbReference type="Proteomes" id="UP000639338"/>
    </source>
</evidence>
<sequence length="820" mass="94343">MNTNFYGSTMEMNRVCRVCLAETDGTASIYTQPITDTNIQQGLTFAQKIKICGEVEVNNNDNFPSSICEICSYRTSVAYDFRIQCQNSDQRLRLYYEKPSRLNSIESATQTDPKIHIKFHKNNDDQSNYYVKQELQNINNPTMNTIVYQNDVEHQHHHHQQQQQHHHQQQQHHHQQQPEQQVLHHQHQQHHQQETIIDNNIIQTDDKLYLCQIGYENTTKDLNKNSVLIETQNIDDTTNCIQNNTQILIATDGSCEQRIHDVVDESLLETSNNKTTNSDEYFNGHILVTSDGVVVAKPSEQTNIQQNDNLNIVCSSDNNLNTIIDNNNDNINDENSIDTIDEKIISNHEEEDDNDGDVGNDVDDIRQPTMRAAKSSGKSYNDDNDDYQCLNEQEKQTYNCNICQKKYTSIKRLKNHSQTHEKKYKCKICARLFYKFDNYDKHIKIHETKPHACQQCHTSFTKPQSLERHLKSHKSSKFQPSIFKKINNNNNSNNINKNNDDDNNKNSDNDSGDGDDDDNDNLHMDIDDNFNKPPGCFKCTVCGQLCSTLKSLKRHSLLHGDKKYSCTVCEQWFYRPDTLKKHAEKHGHGLIRHVSMHKPKAEPVTCGICNKVCASQARLALHQKTHNKPKDKIPREYLCHVCSKVYPSNSSLTYHMRTHTGIKPHVCKICNSRFTTTTSLANHTRIHTGDKPFVCHVCSAAFAVSSAFRRHMTRHTGEANYLCKECGKRFKRLSTLKEHTYTHSGEKPYVCKNCGVAYSHSGSLFAHQKRCKIQYNDINNEQHNNHNIIINQNQIHVAHHIHVNNVPSAVRSLGVIGPMF</sequence>
<dbReference type="FunFam" id="3.30.160.60:FF:000325">
    <property type="entry name" value="ZFP90 zinc finger protein"/>
    <property type="match status" value="1"/>
</dbReference>
<comment type="caution">
    <text evidence="15">The sequence shown here is derived from an EMBL/GenBank/DDBJ whole genome shotgun (WGS) entry which is preliminary data.</text>
</comment>
<evidence type="ECO:0000259" key="14">
    <source>
        <dbReference type="PROSITE" id="PS51915"/>
    </source>
</evidence>
<dbReference type="SMART" id="SM00868">
    <property type="entry name" value="zf-AD"/>
    <property type="match status" value="1"/>
</dbReference>
<feature type="domain" description="C2H2-type" evidence="13">
    <location>
        <begin position="637"/>
        <end position="664"/>
    </location>
</feature>
<gene>
    <name evidence="15" type="ORF">HCN44_001061</name>
</gene>
<dbReference type="FunFam" id="3.30.160.60:FF:002343">
    <property type="entry name" value="Zinc finger protein 33A"/>
    <property type="match status" value="1"/>
</dbReference>
<dbReference type="PROSITE" id="PS51915">
    <property type="entry name" value="ZAD"/>
    <property type="match status" value="1"/>
</dbReference>
<accession>A0A835CNU5</accession>
<keyword evidence="4 10" id="KW-0863">Zinc-finger</keyword>
<evidence type="ECO:0000256" key="1">
    <source>
        <dbReference type="ARBA" id="ARBA00004123"/>
    </source>
</evidence>
<keyword evidence="2 11" id="KW-0479">Metal-binding</keyword>
<dbReference type="Pfam" id="PF07776">
    <property type="entry name" value="zf-AD"/>
    <property type="match status" value="1"/>
</dbReference>
<dbReference type="PANTHER" id="PTHR16515:SF49">
    <property type="entry name" value="GASTRULA ZINC FINGER PROTEIN XLCGF49.1-LIKE-RELATED"/>
    <property type="match status" value="1"/>
</dbReference>
<protein>
    <submittedName>
        <fullName evidence="15">Uncharacterized protein</fullName>
    </submittedName>
</protein>
<keyword evidence="16" id="KW-1185">Reference proteome</keyword>
<evidence type="ECO:0000256" key="3">
    <source>
        <dbReference type="ARBA" id="ARBA00022737"/>
    </source>
</evidence>
<dbReference type="AlphaFoldDB" id="A0A835CNU5"/>
<evidence type="ECO:0000256" key="5">
    <source>
        <dbReference type="ARBA" id="ARBA00022833"/>
    </source>
</evidence>
<name>A0A835CNU5_APHGI</name>
<dbReference type="Pfam" id="PF00096">
    <property type="entry name" value="zf-C2H2"/>
    <property type="match status" value="5"/>
</dbReference>
<feature type="domain" description="C2H2-type" evidence="13">
    <location>
        <begin position="564"/>
        <end position="586"/>
    </location>
</feature>
<dbReference type="InterPro" id="IPR050331">
    <property type="entry name" value="Zinc_finger"/>
</dbReference>
<feature type="domain" description="C2H2-type" evidence="13">
    <location>
        <begin position="604"/>
        <end position="631"/>
    </location>
</feature>
<keyword evidence="5 11" id="KW-0862">Zinc</keyword>
<evidence type="ECO:0000259" key="13">
    <source>
        <dbReference type="PROSITE" id="PS50157"/>
    </source>
</evidence>
<keyword evidence="8" id="KW-0804">Transcription</keyword>
<evidence type="ECO:0000256" key="9">
    <source>
        <dbReference type="ARBA" id="ARBA00023242"/>
    </source>
</evidence>
<feature type="domain" description="C2H2-type" evidence="13">
    <location>
        <begin position="537"/>
        <end position="564"/>
    </location>
</feature>
<dbReference type="SUPFAM" id="SSF57716">
    <property type="entry name" value="Glucocorticoid receptor-like (DNA-binding domain)"/>
    <property type="match status" value="1"/>
</dbReference>
<feature type="domain" description="C2H2-type" evidence="13">
    <location>
        <begin position="749"/>
        <end position="769"/>
    </location>
</feature>
<dbReference type="GO" id="GO:0005634">
    <property type="term" value="C:nucleus"/>
    <property type="evidence" value="ECO:0007669"/>
    <property type="project" value="UniProtKB-SubCell"/>
</dbReference>
<feature type="binding site" evidence="11">
    <location>
        <position position="68"/>
    </location>
    <ligand>
        <name>Zn(2+)</name>
        <dbReference type="ChEBI" id="CHEBI:29105"/>
    </ligand>
</feature>
<dbReference type="FunFam" id="3.30.160.60:FF:000100">
    <property type="entry name" value="Zinc finger 45-like"/>
    <property type="match status" value="2"/>
</dbReference>
<dbReference type="OrthoDB" id="8113227at2759"/>
<dbReference type="Gene3D" id="3.40.1800.20">
    <property type="match status" value="1"/>
</dbReference>
<evidence type="ECO:0000256" key="8">
    <source>
        <dbReference type="ARBA" id="ARBA00023163"/>
    </source>
</evidence>
<dbReference type="GO" id="GO:0003677">
    <property type="term" value="F:DNA binding"/>
    <property type="evidence" value="ECO:0007669"/>
    <property type="project" value="UniProtKB-KW"/>
</dbReference>
<dbReference type="SUPFAM" id="SSF57667">
    <property type="entry name" value="beta-beta-alpha zinc fingers"/>
    <property type="match status" value="5"/>
</dbReference>
<feature type="domain" description="C2H2-type" evidence="13">
    <location>
        <begin position="665"/>
        <end position="692"/>
    </location>
</feature>
<feature type="compositionally biased region" description="Acidic residues" evidence="12">
    <location>
        <begin position="510"/>
        <end position="519"/>
    </location>
</feature>
<evidence type="ECO:0000256" key="10">
    <source>
        <dbReference type="PROSITE-ProRule" id="PRU00042"/>
    </source>
</evidence>
<organism evidence="15 16">
    <name type="scientific">Aphidius gifuensis</name>
    <name type="common">Parasitoid wasp</name>
    <dbReference type="NCBI Taxonomy" id="684658"/>
    <lineage>
        <taxon>Eukaryota</taxon>
        <taxon>Metazoa</taxon>
        <taxon>Ecdysozoa</taxon>
        <taxon>Arthropoda</taxon>
        <taxon>Hexapoda</taxon>
        <taxon>Insecta</taxon>
        <taxon>Pterygota</taxon>
        <taxon>Neoptera</taxon>
        <taxon>Endopterygota</taxon>
        <taxon>Hymenoptera</taxon>
        <taxon>Apocrita</taxon>
        <taxon>Ichneumonoidea</taxon>
        <taxon>Braconidae</taxon>
        <taxon>Aphidiinae</taxon>
        <taxon>Aphidius</taxon>
    </lineage>
</organism>
<feature type="domain" description="C2H2-type" evidence="13">
    <location>
        <begin position="721"/>
        <end position="748"/>
    </location>
</feature>
<keyword evidence="6" id="KW-0805">Transcription regulation</keyword>
<feature type="binding site" evidence="11">
    <location>
        <position position="19"/>
    </location>
    <ligand>
        <name>Zn(2+)</name>
        <dbReference type="ChEBI" id="CHEBI:29105"/>
    </ligand>
</feature>
<feature type="binding site" evidence="11">
    <location>
        <position position="16"/>
    </location>
    <ligand>
        <name>Zn(2+)</name>
        <dbReference type="ChEBI" id="CHEBI:29105"/>
    </ligand>
</feature>
<dbReference type="InterPro" id="IPR036236">
    <property type="entry name" value="Znf_C2H2_sf"/>
</dbReference>
<dbReference type="PROSITE" id="PS50157">
    <property type="entry name" value="ZINC_FINGER_C2H2_2"/>
    <property type="match status" value="11"/>
</dbReference>
<dbReference type="GO" id="GO:0008270">
    <property type="term" value="F:zinc ion binding"/>
    <property type="evidence" value="ECO:0007669"/>
    <property type="project" value="UniProtKB-UniRule"/>
</dbReference>